<protein>
    <submittedName>
        <fullName evidence="4">Tetratricopeptide repeat protein 12</fullName>
    </submittedName>
</protein>
<dbReference type="Gene3D" id="1.25.10.10">
    <property type="entry name" value="Leucine-rich Repeat Variant"/>
    <property type="match status" value="2"/>
</dbReference>
<evidence type="ECO:0000313" key="4">
    <source>
        <dbReference type="RefSeq" id="XP_026536830.1"/>
    </source>
</evidence>
<evidence type="ECO:0000256" key="2">
    <source>
        <dbReference type="SAM" id="MobiDB-lite"/>
    </source>
</evidence>
<dbReference type="PROSITE" id="PS50005">
    <property type="entry name" value="TPR"/>
    <property type="match status" value="1"/>
</dbReference>
<dbReference type="GO" id="GO:0007288">
    <property type="term" value="P:sperm axoneme assembly"/>
    <property type="evidence" value="ECO:0007669"/>
    <property type="project" value="TreeGrafter"/>
</dbReference>
<organism evidence="3 4">
    <name type="scientific">Notechis scutatus</name>
    <name type="common">mainland tiger snake</name>
    <dbReference type="NCBI Taxonomy" id="8663"/>
    <lineage>
        <taxon>Eukaryota</taxon>
        <taxon>Metazoa</taxon>
        <taxon>Chordata</taxon>
        <taxon>Craniata</taxon>
        <taxon>Vertebrata</taxon>
        <taxon>Euteleostomi</taxon>
        <taxon>Lepidosauria</taxon>
        <taxon>Squamata</taxon>
        <taxon>Bifurcata</taxon>
        <taxon>Unidentata</taxon>
        <taxon>Episquamata</taxon>
        <taxon>Toxicofera</taxon>
        <taxon>Serpentes</taxon>
        <taxon>Colubroidea</taxon>
        <taxon>Elapidae</taxon>
        <taxon>Hydrophiinae</taxon>
        <taxon>Notechis</taxon>
    </lineage>
</organism>
<dbReference type="Proteomes" id="UP000504612">
    <property type="component" value="Unplaced"/>
</dbReference>
<keyword evidence="1" id="KW-0802">TPR repeat</keyword>
<dbReference type="Pfam" id="PF13432">
    <property type="entry name" value="TPR_16"/>
    <property type="match status" value="1"/>
</dbReference>
<dbReference type="PANTHER" id="PTHR46540:SF1">
    <property type="entry name" value="TETRATRICOPEPTIDE REPEAT PROTEIN 12"/>
    <property type="match status" value="1"/>
</dbReference>
<keyword evidence="3" id="KW-1185">Reference proteome</keyword>
<dbReference type="GO" id="GO:0005737">
    <property type="term" value="C:cytoplasm"/>
    <property type="evidence" value="ECO:0007669"/>
    <property type="project" value="TreeGrafter"/>
</dbReference>
<dbReference type="GO" id="GO:0005813">
    <property type="term" value="C:centrosome"/>
    <property type="evidence" value="ECO:0007669"/>
    <property type="project" value="TreeGrafter"/>
</dbReference>
<dbReference type="AlphaFoldDB" id="A0A6J1V244"/>
<dbReference type="Pfam" id="PF13181">
    <property type="entry name" value="TPR_8"/>
    <property type="match status" value="1"/>
</dbReference>
<feature type="repeat" description="TPR" evidence="1">
    <location>
        <begin position="178"/>
        <end position="211"/>
    </location>
</feature>
<dbReference type="InterPro" id="IPR011990">
    <property type="entry name" value="TPR-like_helical_dom_sf"/>
</dbReference>
<dbReference type="GeneID" id="113420903"/>
<dbReference type="SUPFAM" id="SSF48371">
    <property type="entry name" value="ARM repeat"/>
    <property type="match status" value="1"/>
</dbReference>
<dbReference type="SUPFAM" id="SSF48452">
    <property type="entry name" value="TPR-like"/>
    <property type="match status" value="1"/>
</dbReference>
<dbReference type="PANTHER" id="PTHR46540">
    <property type="entry name" value="TETRATRICOPEPTIDE REPEAT PROTEIN 12"/>
    <property type="match status" value="1"/>
</dbReference>
<dbReference type="SMART" id="SM00028">
    <property type="entry name" value="TPR"/>
    <property type="match status" value="3"/>
</dbReference>
<dbReference type="KEGG" id="nss:113420903"/>
<name>A0A6J1V244_9SAUR</name>
<feature type="region of interest" description="Disordered" evidence="2">
    <location>
        <begin position="37"/>
        <end position="84"/>
    </location>
</feature>
<sequence length="711" mass="79023">MSGRREEERELQGFLRDVDEVAALIEGLKSTDPDVQAKAMAATEKRLQSVSDKDGKKPKPKVDKTVINVRPSPSGLSSQEEMMSPESFLAALEKDAHERARRRKENEASANALKEKGNDAFGQGDYALAVQNYTEGLKKQKDMPALYTNRAQAYIKLQKYEKAIDDCSWALRCDAKCTKALFHMGKAYLAKKQFQQARECYLKILKFDSQKEKLCKDCISEIDLEEKRLSEEEAASEDLKTGKLTAVAVSEMLQKLSKPDQDPLYYAGGLQLLTDLVQACPEQTLFRTNGGFGVISNNKVIERVLSAKINSPAELELACSLLLLWQAVCKGNEENQRLLLTHPSVNVQLPALLCSEAPEVQEECLALLCLYAKTEHGRVLLIRHLNTTKWLQTLISFVKVADCRADSAMNLLTHLILEENFKIQCRIKLSTEALPIFIQLLSSSKPLNETALSRCIALLGDLCSDVVIRMQMAENQECWQACLSFVNQCWTENSITRYPECLYAVLGLMMNLSLEPNSVIEELAEEICDTCMSLFNSPDGRIISRAVGLLSHILLASRGALEEAVRRDVVRKMIRFLKAGGQTTTNYAMKVLAACAKSSRLAPMQIVKLDKKCHLLRKLLSWPDEVVAGNSAFCLGKCLEVPGTATTLLDTDVVRILLRATTRNAQRPYVQENAAIALGKLCTADARHASRLRELNGMAALSASVRKMPGP</sequence>
<dbReference type="InterPro" id="IPR016024">
    <property type="entry name" value="ARM-type_fold"/>
</dbReference>
<dbReference type="GO" id="GO:0070286">
    <property type="term" value="P:axonemal dynein complex assembly"/>
    <property type="evidence" value="ECO:0007669"/>
    <property type="project" value="TreeGrafter"/>
</dbReference>
<evidence type="ECO:0000313" key="3">
    <source>
        <dbReference type="Proteomes" id="UP000504612"/>
    </source>
</evidence>
<evidence type="ECO:0000256" key="1">
    <source>
        <dbReference type="PROSITE-ProRule" id="PRU00339"/>
    </source>
</evidence>
<accession>A0A6J1V244</accession>
<gene>
    <name evidence="4" type="primary">TTC12</name>
</gene>
<dbReference type="InterPro" id="IPR011989">
    <property type="entry name" value="ARM-like"/>
</dbReference>
<dbReference type="RefSeq" id="XP_026536830.1">
    <property type="nucleotide sequence ID" value="XM_026681045.1"/>
</dbReference>
<proteinExistence type="predicted"/>
<dbReference type="InterPro" id="IPR019734">
    <property type="entry name" value="TPR_rpt"/>
</dbReference>
<feature type="compositionally biased region" description="Basic and acidic residues" evidence="2">
    <location>
        <begin position="43"/>
        <end position="64"/>
    </location>
</feature>
<dbReference type="Gene3D" id="1.25.40.10">
    <property type="entry name" value="Tetratricopeptide repeat domain"/>
    <property type="match status" value="1"/>
</dbReference>
<reference evidence="4" key="1">
    <citation type="submission" date="2025-08" db="UniProtKB">
        <authorList>
            <consortium name="RefSeq"/>
        </authorList>
    </citation>
    <scope>IDENTIFICATION</scope>
</reference>
<dbReference type="InterPro" id="IPR043195">
    <property type="entry name" value="TTC12"/>
</dbReference>
<dbReference type="CTD" id="54970"/>